<dbReference type="GO" id="GO:0005876">
    <property type="term" value="C:spindle microtubule"/>
    <property type="evidence" value="ECO:0007669"/>
    <property type="project" value="TreeGrafter"/>
</dbReference>
<dbReference type="Gene3D" id="1.25.40.10">
    <property type="entry name" value="Tetratricopeptide repeat domain"/>
    <property type="match status" value="1"/>
</dbReference>
<keyword evidence="2" id="KW-1185">Reference proteome</keyword>
<dbReference type="AlphaFoldDB" id="E3MSK0"/>
<dbReference type="Proteomes" id="UP000008281">
    <property type="component" value="Unassembled WGS sequence"/>
</dbReference>
<dbReference type="HOGENOM" id="CLU_046369_1_0_1"/>
<accession>E3MSK0</accession>
<dbReference type="STRING" id="31234.E3MSK0"/>
<dbReference type="Pfam" id="PF21033">
    <property type="entry name" value="RMD1-3"/>
    <property type="match status" value="1"/>
</dbReference>
<dbReference type="InParanoid" id="E3MSK0"/>
<dbReference type="GO" id="GO:0005739">
    <property type="term" value="C:mitochondrion"/>
    <property type="evidence" value="ECO:0007669"/>
    <property type="project" value="TreeGrafter"/>
</dbReference>
<dbReference type="GO" id="GO:0097431">
    <property type="term" value="C:mitotic spindle pole"/>
    <property type="evidence" value="ECO:0007669"/>
    <property type="project" value="TreeGrafter"/>
</dbReference>
<dbReference type="PANTHER" id="PTHR16056">
    <property type="entry name" value="REGULATOR OF MICROTUBULE DYNAMICS PROTEIN"/>
    <property type="match status" value="1"/>
</dbReference>
<organism evidence="2">
    <name type="scientific">Caenorhabditis remanei</name>
    <name type="common">Caenorhabditis vulgaris</name>
    <dbReference type="NCBI Taxonomy" id="31234"/>
    <lineage>
        <taxon>Eukaryota</taxon>
        <taxon>Metazoa</taxon>
        <taxon>Ecdysozoa</taxon>
        <taxon>Nematoda</taxon>
        <taxon>Chromadorea</taxon>
        <taxon>Rhabditida</taxon>
        <taxon>Rhabditina</taxon>
        <taxon>Rhabditomorpha</taxon>
        <taxon>Rhabditoidea</taxon>
        <taxon>Rhabditidae</taxon>
        <taxon>Peloderinae</taxon>
        <taxon>Caenorhabditis</taxon>
    </lineage>
</organism>
<protein>
    <submittedName>
        <fullName evidence="1">Uncharacterized protein</fullName>
    </submittedName>
</protein>
<gene>
    <name evidence="1" type="ORF">CRE_16157</name>
</gene>
<dbReference type="PANTHER" id="PTHR16056:SF36">
    <property type="entry name" value="TETRATRICOPEPTIDE REPEAT PROTEIN"/>
    <property type="match status" value="1"/>
</dbReference>
<name>E3MSK0_CAERE</name>
<evidence type="ECO:0000313" key="2">
    <source>
        <dbReference type="Proteomes" id="UP000008281"/>
    </source>
</evidence>
<dbReference type="InterPro" id="IPR011990">
    <property type="entry name" value="TPR-like_helical_dom_sf"/>
</dbReference>
<dbReference type="FunCoup" id="E3MSK0">
    <property type="interactions" value="1"/>
</dbReference>
<evidence type="ECO:0000313" key="1">
    <source>
        <dbReference type="EMBL" id="EFP08418.1"/>
    </source>
</evidence>
<proteinExistence type="predicted"/>
<sequence>MSSKSEGPQVSIRSAIERTCILKIQKFQDFFNDLDEISGDFSAQSLRQALEKIETMELDHVPAEHRVGVLRRHAEYLYMLSNYQTMKDKRMEMLENAFKKARQGHVMDPTDLDCAKTLCSTCGRLAEESSMKKKVDYGFKFKTYLDEAIAMCDPDFDLCHMRGRFCYTVASLSFVERCAAKMVGQVPDVSYQNALDDLLKADQLMQGVAENQLFIGKTFLAMGNLAKAKKWLMKAATNKVDTVIDQEYVDEAKALLEEKKLKAIKW</sequence>
<dbReference type="EMBL" id="DS268473">
    <property type="protein sequence ID" value="EFP08418.1"/>
    <property type="molecule type" value="Genomic_DNA"/>
</dbReference>
<dbReference type="InterPro" id="IPR049039">
    <property type="entry name" value="RMD1-3_a_helical_rpt"/>
</dbReference>
<dbReference type="eggNOG" id="ENOG502SRCH">
    <property type="taxonomic scope" value="Eukaryota"/>
</dbReference>
<dbReference type="GO" id="GO:0008017">
    <property type="term" value="F:microtubule binding"/>
    <property type="evidence" value="ECO:0007669"/>
    <property type="project" value="TreeGrafter"/>
</dbReference>
<reference evidence="1" key="1">
    <citation type="submission" date="2007-07" db="EMBL/GenBank/DDBJ databases">
        <title>PCAP assembly of the Caenorhabditis remanei genome.</title>
        <authorList>
            <consortium name="The Caenorhabditis remanei Sequencing Consortium"/>
            <person name="Wilson R.K."/>
        </authorList>
    </citation>
    <scope>NUCLEOTIDE SEQUENCE [LARGE SCALE GENOMIC DNA]</scope>
    <source>
        <strain evidence="1">PB4641</strain>
    </source>
</reference>
<dbReference type="OrthoDB" id="512473at2759"/>
<dbReference type="OMA" id="FCYTVAS"/>